<dbReference type="EMBL" id="KQ947410">
    <property type="protein sequence ID" value="KUJ19618.1"/>
    <property type="molecule type" value="Genomic_DNA"/>
</dbReference>
<dbReference type="Gene3D" id="1.25.40.10">
    <property type="entry name" value="Tetratricopeptide repeat domain"/>
    <property type="match status" value="1"/>
</dbReference>
<dbReference type="OrthoDB" id="5587616at2759"/>
<dbReference type="SMART" id="SM00028">
    <property type="entry name" value="TPR"/>
    <property type="match status" value="2"/>
</dbReference>
<dbReference type="SUPFAM" id="SSF48452">
    <property type="entry name" value="TPR-like"/>
    <property type="match status" value="1"/>
</dbReference>
<sequence>MKSSYEKVKKEDFSEVSKPSLVYFELATCLNRQDRLEESVDAAKSALEFYKESENMKRYQESVCDVYNLLGKLYFDLQEWNKAIFYLEKAAHGYASKLGSRDEKTVKARELLKVLEKSVRIRQGLAERLVKDREKAKPKKIY</sequence>
<dbReference type="InParanoid" id="A0A194XHI2"/>
<protein>
    <recommendedName>
        <fullName evidence="3">Tetratricopeptide repeat protein</fullName>
    </recommendedName>
</protein>
<dbReference type="InterPro" id="IPR019734">
    <property type="entry name" value="TPR_rpt"/>
</dbReference>
<dbReference type="Proteomes" id="UP000070700">
    <property type="component" value="Unassembled WGS sequence"/>
</dbReference>
<evidence type="ECO:0008006" key="3">
    <source>
        <dbReference type="Google" id="ProtNLM"/>
    </source>
</evidence>
<reference evidence="1 2" key="1">
    <citation type="submission" date="2015-10" db="EMBL/GenBank/DDBJ databases">
        <title>Full genome of DAOMC 229536 Phialocephala scopiformis, a fungal endophyte of spruce producing the potent anti-insectan compound rugulosin.</title>
        <authorList>
            <consortium name="DOE Joint Genome Institute"/>
            <person name="Walker A.K."/>
            <person name="Frasz S.L."/>
            <person name="Seifert K.A."/>
            <person name="Miller J.D."/>
            <person name="Mondo S.J."/>
            <person name="Labutti K."/>
            <person name="Lipzen A."/>
            <person name="Dockter R."/>
            <person name="Kennedy M."/>
            <person name="Grigoriev I.V."/>
            <person name="Spatafora J.W."/>
        </authorList>
    </citation>
    <scope>NUCLEOTIDE SEQUENCE [LARGE SCALE GENOMIC DNA]</scope>
    <source>
        <strain evidence="1 2">CBS 120377</strain>
    </source>
</reference>
<evidence type="ECO:0000313" key="1">
    <source>
        <dbReference type="EMBL" id="KUJ19618.1"/>
    </source>
</evidence>
<proteinExistence type="predicted"/>
<keyword evidence="2" id="KW-1185">Reference proteome</keyword>
<dbReference type="InterPro" id="IPR011990">
    <property type="entry name" value="TPR-like_helical_dom_sf"/>
</dbReference>
<dbReference type="RefSeq" id="XP_018073973.1">
    <property type="nucleotide sequence ID" value="XM_018218253.1"/>
</dbReference>
<evidence type="ECO:0000313" key="2">
    <source>
        <dbReference type="Proteomes" id="UP000070700"/>
    </source>
</evidence>
<gene>
    <name evidence="1" type="ORF">LY89DRAFT_716166</name>
</gene>
<name>A0A194XHI2_MOLSC</name>
<dbReference type="GeneID" id="28827979"/>
<accession>A0A194XHI2</accession>
<organism evidence="1 2">
    <name type="scientific">Mollisia scopiformis</name>
    <name type="common">Conifer needle endophyte fungus</name>
    <name type="synonym">Phialocephala scopiformis</name>
    <dbReference type="NCBI Taxonomy" id="149040"/>
    <lineage>
        <taxon>Eukaryota</taxon>
        <taxon>Fungi</taxon>
        <taxon>Dikarya</taxon>
        <taxon>Ascomycota</taxon>
        <taxon>Pezizomycotina</taxon>
        <taxon>Leotiomycetes</taxon>
        <taxon>Helotiales</taxon>
        <taxon>Mollisiaceae</taxon>
        <taxon>Mollisia</taxon>
    </lineage>
</organism>
<dbReference type="KEGG" id="psco:LY89DRAFT_716166"/>
<dbReference type="AlphaFoldDB" id="A0A194XHI2"/>